<dbReference type="Pfam" id="PF00005">
    <property type="entry name" value="ABC_tran"/>
    <property type="match status" value="1"/>
</dbReference>
<evidence type="ECO:0000313" key="5">
    <source>
        <dbReference type="Proteomes" id="UP000199670"/>
    </source>
</evidence>
<gene>
    <name evidence="4" type="ORF">GA0061081_10554</name>
</gene>
<dbReference type="GO" id="GO:0016887">
    <property type="term" value="F:ATP hydrolysis activity"/>
    <property type="evidence" value="ECO:0007669"/>
    <property type="project" value="InterPro"/>
</dbReference>
<protein>
    <submittedName>
        <fullName evidence="4">Putative ABC transport system ATP-binding protein</fullName>
    </submittedName>
</protein>
<dbReference type="PROSITE" id="PS50893">
    <property type="entry name" value="ABC_TRANSPORTER_2"/>
    <property type="match status" value="1"/>
</dbReference>
<evidence type="ECO:0000313" key="4">
    <source>
        <dbReference type="EMBL" id="SCC08497.1"/>
    </source>
</evidence>
<proteinExistence type="predicted"/>
<dbReference type="Proteomes" id="UP000199670">
    <property type="component" value="Unassembled WGS sequence"/>
</dbReference>
<dbReference type="GO" id="GO:0005886">
    <property type="term" value="C:plasma membrane"/>
    <property type="evidence" value="ECO:0007669"/>
    <property type="project" value="TreeGrafter"/>
</dbReference>
<dbReference type="SMART" id="SM00382">
    <property type="entry name" value="AAA"/>
    <property type="match status" value="1"/>
</dbReference>
<reference evidence="5" key="1">
    <citation type="submission" date="2016-08" db="EMBL/GenBank/DDBJ databases">
        <authorList>
            <person name="Varghese N."/>
            <person name="Submissions Spin"/>
        </authorList>
    </citation>
    <scope>NUCLEOTIDE SEQUENCE [LARGE SCALE GENOMIC DNA]</scope>
    <source>
        <strain evidence="5">R-53248</strain>
    </source>
</reference>
<dbReference type="PANTHER" id="PTHR24220">
    <property type="entry name" value="IMPORT ATP-BINDING PROTEIN"/>
    <property type="match status" value="1"/>
</dbReference>
<feature type="domain" description="ABC transporter" evidence="3">
    <location>
        <begin position="4"/>
        <end position="238"/>
    </location>
</feature>
<sequence>MLNIKQLSISRSTGKSFFSVCLPKLTVKAGDVVVIQGDSGAGKSTLLEMVGMILKPDHIDSYNLVVDNYDIDIATLIKQDKIDELADIRAQYLGFMLQTGGLLPFLTIRDNILLSLKLLQKKVDNSRFDYLVQKLNIAHLLNKHPKQLSIGERQRASFIRSIIHKPALLLADEPTSALDPYNANLLFDLIIEQAQQDNITAMIVTHDLQCIANKGLLTLSAKLTSPQSSEFSPLQDKA</sequence>
<dbReference type="RefSeq" id="WP_091348367.1">
    <property type="nucleotide sequence ID" value="NZ_FMAQ01000005.1"/>
</dbReference>
<dbReference type="GO" id="GO:0005524">
    <property type="term" value="F:ATP binding"/>
    <property type="evidence" value="ECO:0007669"/>
    <property type="project" value="UniProtKB-KW"/>
</dbReference>
<organism evidence="4 5">
    <name type="scientific">Gilliamella bombicola</name>
    <dbReference type="NCBI Taxonomy" id="1798182"/>
    <lineage>
        <taxon>Bacteria</taxon>
        <taxon>Pseudomonadati</taxon>
        <taxon>Pseudomonadota</taxon>
        <taxon>Gammaproteobacteria</taxon>
        <taxon>Orbales</taxon>
        <taxon>Orbaceae</taxon>
        <taxon>Gilliamella</taxon>
    </lineage>
</organism>
<evidence type="ECO:0000256" key="2">
    <source>
        <dbReference type="ARBA" id="ARBA00022840"/>
    </source>
</evidence>
<dbReference type="SUPFAM" id="SSF52540">
    <property type="entry name" value="P-loop containing nucleoside triphosphate hydrolases"/>
    <property type="match status" value="1"/>
</dbReference>
<dbReference type="PANTHER" id="PTHR24220:SF86">
    <property type="entry name" value="ABC TRANSPORTER ABCH.1"/>
    <property type="match status" value="1"/>
</dbReference>
<dbReference type="GO" id="GO:0022857">
    <property type="term" value="F:transmembrane transporter activity"/>
    <property type="evidence" value="ECO:0007669"/>
    <property type="project" value="TreeGrafter"/>
</dbReference>
<name>A0A1C4BNP6_9GAMM</name>
<dbReference type="AlphaFoldDB" id="A0A1C4BNP6"/>
<dbReference type="InterPro" id="IPR003439">
    <property type="entry name" value="ABC_transporter-like_ATP-bd"/>
</dbReference>
<dbReference type="OrthoDB" id="5675710at2"/>
<evidence type="ECO:0000256" key="1">
    <source>
        <dbReference type="ARBA" id="ARBA00022741"/>
    </source>
</evidence>
<dbReference type="InterPro" id="IPR003593">
    <property type="entry name" value="AAA+_ATPase"/>
</dbReference>
<dbReference type="Gene3D" id="3.40.50.300">
    <property type="entry name" value="P-loop containing nucleotide triphosphate hydrolases"/>
    <property type="match status" value="1"/>
</dbReference>
<dbReference type="InterPro" id="IPR015854">
    <property type="entry name" value="ABC_transpr_LolD-like"/>
</dbReference>
<dbReference type="InterPro" id="IPR027417">
    <property type="entry name" value="P-loop_NTPase"/>
</dbReference>
<keyword evidence="1" id="KW-0547">Nucleotide-binding</keyword>
<accession>A0A1C4BNP6</accession>
<dbReference type="EMBL" id="FMAQ01000005">
    <property type="protein sequence ID" value="SCC08497.1"/>
    <property type="molecule type" value="Genomic_DNA"/>
</dbReference>
<evidence type="ECO:0000259" key="3">
    <source>
        <dbReference type="PROSITE" id="PS50893"/>
    </source>
</evidence>
<keyword evidence="2 4" id="KW-0067">ATP-binding</keyword>
<keyword evidence="5" id="KW-1185">Reference proteome</keyword>
<dbReference type="STRING" id="1798182.GA0061081_10554"/>